<comment type="caution">
    <text evidence="2">The sequence shown here is derived from an EMBL/GenBank/DDBJ whole genome shotgun (WGS) entry which is preliminary data.</text>
</comment>
<dbReference type="InterPro" id="IPR029063">
    <property type="entry name" value="SAM-dependent_MTases_sf"/>
</dbReference>
<dbReference type="InterPro" id="IPR009537">
    <property type="entry name" value="DUF1156"/>
</dbReference>
<reference evidence="3" key="1">
    <citation type="journal article" date="2019" name="Int. J. Syst. Evol. Microbiol.">
        <title>The Global Catalogue of Microorganisms (GCM) 10K type strain sequencing project: providing services to taxonomists for standard genome sequencing and annotation.</title>
        <authorList>
            <consortium name="The Broad Institute Genomics Platform"/>
            <consortium name="The Broad Institute Genome Sequencing Center for Infectious Disease"/>
            <person name="Wu L."/>
            <person name="Ma J."/>
        </authorList>
    </citation>
    <scope>NUCLEOTIDE SEQUENCE [LARGE SCALE GENOMIC DNA]</scope>
    <source>
        <strain evidence="3">JCM 17975</strain>
    </source>
</reference>
<dbReference type="Proteomes" id="UP001500843">
    <property type="component" value="Unassembled WGS sequence"/>
</dbReference>
<gene>
    <name evidence="2" type="ORF">GCM10023198_25950</name>
</gene>
<evidence type="ECO:0000313" key="2">
    <source>
        <dbReference type="EMBL" id="GAA4703404.1"/>
    </source>
</evidence>
<organism evidence="2 3">
    <name type="scientific">Promicromonospora umidemergens</name>
    <dbReference type="NCBI Taxonomy" id="629679"/>
    <lineage>
        <taxon>Bacteria</taxon>
        <taxon>Bacillati</taxon>
        <taxon>Actinomycetota</taxon>
        <taxon>Actinomycetes</taxon>
        <taxon>Micrococcales</taxon>
        <taxon>Promicromonosporaceae</taxon>
        <taxon>Promicromonospora</taxon>
    </lineage>
</organism>
<keyword evidence="3" id="KW-1185">Reference proteome</keyword>
<dbReference type="RefSeq" id="WP_253867648.1">
    <property type="nucleotide sequence ID" value="NZ_BAABHM010000011.1"/>
</dbReference>
<dbReference type="Gene3D" id="3.40.50.150">
    <property type="entry name" value="Vaccinia Virus protein VP39"/>
    <property type="match status" value="1"/>
</dbReference>
<name>A0ABP8X967_9MICO</name>
<evidence type="ECO:0000259" key="1">
    <source>
        <dbReference type="Pfam" id="PF06634"/>
    </source>
</evidence>
<accession>A0ABP8X967</accession>
<dbReference type="EMBL" id="BAABHM010000011">
    <property type="protein sequence ID" value="GAA4703404.1"/>
    <property type="molecule type" value="Genomic_DNA"/>
</dbReference>
<dbReference type="Pfam" id="PF06634">
    <property type="entry name" value="DUF1156"/>
    <property type="match status" value="1"/>
</dbReference>
<dbReference type="SUPFAM" id="SSF53335">
    <property type="entry name" value="S-adenosyl-L-methionine-dependent methyltransferases"/>
    <property type="match status" value="1"/>
</dbReference>
<protein>
    <submittedName>
        <fullName evidence="2">DUF1156 domain-containing protein</fullName>
    </submittedName>
</protein>
<feature type="domain" description="DUF1156" evidence="1">
    <location>
        <begin position="15"/>
        <end position="82"/>
    </location>
</feature>
<evidence type="ECO:0000313" key="3">
    <source>
        <dbReference type="Proteomes" id="UP001500843"/>
    </source>
</evidence>
<proteinExistence type="predicted"/>
<sequence>MTSPGNRRKLIEVSIPLEEINAESAREKSIRHGHPSTLHLWWARRPLAAARAVLFAQLVDDPSSDPDLSEDEVKVERERLHDIIRRLVKWENISDERLYAEARAEIMRSTGGNPPAILDPFAGGGTIPLEAQRLGLEAHASDLNPVAVLINKALIEIPPKFAGRPPVFPGAADTKMGDWPRATGLAEDVRRYGAWMRDRAQERIGHLYPQADVPVLGKDREPTGKTEKATVIAWIWARTVTCPNPACGIQMPLVRSWWLGKKKGKEAYVVPTVVDDATVASGRRVAFSIGHDPKRAPTKDDDGTMSGQRGGHCLACETFISAAVAHRQTDVPNEDKPDSALVAVVAEGKRRRIYLEPTAEHLEAARSARLAGLAIRADDTALAPGARGTFGGNAQGRRWGFFAFSDYFTDRQLTALTTFSDLVAEAREQVLKDAHDAGQPEGIRLADGGTEAEAYADAVATYLSQAVSRLSSTNSLLCRWNSAPSKESVSDTFARQALPMVWDYAEGNAFCKGPCDLGWSAGWVAKAIDALPSERVGSAHQADASTRDYTNVIVSTDPPYYDNIGYSDLSDFFYVWLRRSLRPVHPALFSTMLVPKAEELVANSYRHGGKSAAEKFFETGFAHVFGRARQAASADYPITVFYAFKQAELEKEGVVSTGWSTFLEGMIREGWTITATWPVRSERGGRMISVGTNALASSIVLSLRPRPADAPPSSRRAFLAALQQELPAALVDVRQGGVAPVDLAQAAIGPGMAIYSRHSAVLEPDGSRMPVKTALALINQVLDEVQSEAEGELDSDSRFALAWFSQYGWATAAYGEAVVLARAMNTSVEGLAEGGILRSVAGKVNLVRPSDLPGLWDPTADVRISVWEATCHLARILSDEHGGLDAAAPVFAAASTRVDPEAVQALAYRLYTLADSKGSPEARVFNALGGSWAELTSLAREAAPAPGQGAFDFNGDEDN</sequence>